<dbReference type="Gene3D" id="3.30.70.1430">
    <property type="entry name" value="Multidrug efflux transporter AcrB pore domain"/>
    <property type="match status" value="2"/>
</dbReference>
<evidence type="ECO:0000259" key="2">
    <source>
        <dbReference type="PROSITE" id="PS50156"/>
    </source>
</evidence>
<dbReference type="AlphaFoldDB" id="A0A369B2N3"/>
<dbReference type="SUPFAM" id="SSF82714">
    <property type="entry name" value="Multidrug efflux transporter AcrB TolC docking domain, DN and DC subdomains"/>
    <property type="match status" value="2"/>
</dbReference>
<dbReference type="EMBL" id="QPJW01000014">
    <property type="protein sequence ID" value="RCX15605.1"/>
    <property type="molecule type" value="Genomic_DNA"/>
</dbReference>
<dbReference type="RefSeq" id="WP_114498626.1">
    <property type="nucleotide sequence ID" value="NZ_QPJW01000014.1"/>
</dbReference>
<dbReference type="PRINTS" id="PR00702">
    <property type="entry name" value="ACRIFLAVINRP"/>
</dbReference>
<dbReference type="InterPro" id="IPR027463">
    <property type="entry name" value="AcrB_DN_DC_subdom"/>
</dbReference>
<sequence>MNKLTSFSMKNVGALIIMIAMLFGGGMYAAGNLKTEIMPDISIPLVFISTQYPGSPADVMEQVTKPLEKKIANVEGVTSLQSTSSDNFSTIIVNLTEKSDPEKKKLDIESLLQEVELPSSASTPKVATFGYSSIPAYYFAIYAENGMSQTELDHWFANEIKPGLQSIPGYDHMDEIGSRKTTLSIRLDADKLNAYGLTPPLVSNNLRQNISSIPAGAVELDGNQLMARIKSETDSVYALENMELTTPQGINVRLKQLGTIQSVSESGYVARLDDKPAIGIQLYKASDANAVDFANRTEQLMKEWQAQNSDIQFKTIYDTSDEVSKSINGMLKEGLTGALLAALMILLFLRNIRMTLIVLISIPLSILITLLVMNYLNISLNILTLGGMFIAIGRVVDDSIVVIENIYTHLQKAQERGESVIKKATMEVSAAITSSTLTTVGVFAPLGMVSGMAGQLFRPFAITLATAMLASLLVALTVIPMLAKLLVRGDKIKHHEEGREGRLVNFYRRSLELTLRHRIKTLLLAFVLFIVSVIGTVPFLSVTLIPEGEAPREFYYVIKMPYETSLETMDAKVKDMEDILKNAKDPAGNRTFTFIESLVGFDEGSTEPLPYKAQIFTEVNEDSDVKQVRDTYKELLLAELPPGSELDVRTMEGGSTGTADFQYAVKGEDLLKLTEASALLKEKLKEFPELREVKDSLSDAKKELQIEVDQSKAQQYGLSVSATQQTVASWLMKEEIGDLKLDNTTYTTTLELDKTDMNSLSKLGNIPFQTASGSVVYLKEIAELNIINAASGIQREDQEQVITITAKIDSQNKGGISAQVGLALDEVELPDGVNREIGGVSEEIGKSFSQLFVAMAAAVFIVYLIMVVSFGNTSAPFAILFSLPLAVIGGLIGLFVTGESLSITSLIGFMMLIGIVVTNAILLIDRTQQLRQEGYTVRHALIEAGMIRLRPIIMTAVVTAIAMLPLALGLTDGGTIISKGMAVVVIGGLVTSTILTLVVVPIVYELIESFKNRMSGLFRHREGKPAKGNKKGVVIDE</sequence>
<keyword evidence="4" id="KW-1185">Reference proteome</keyword>
<feature type="transmembrane region" description="Helical" evidence="1">
    <location>
        <begin position="952"/>
        <end position="970"/>
    </location>
</feature>
<dbReference type="PANTHER" id="PTHR32063">
    <property type="match status" value="1"/>
</dbReference>
<feature type="transmembrane region" description="Helical" evidence="1">
    <location>
        <begin position="982"/>
        <end position="1004"/>
    </location>
</feature>
<feature type="transmembrane region" description="Helical" evidence="1">
    <location>
        <begin position="851"/>
        <end position="870"/>
    </location>
</feature>
<dbReference type="GO" id="GO:0042910">
    <property type="term" value="F:xenobiotic transmembrane transporter activity"/>
    <property type="evidence" value="ECO:0007669"/>
    <property type="project" value="TreeGrafter"/>
</dbReference>
<dbReference type="Gene3D" id="3.30.2090.10">
    <property type="entry name" value="Multidrug efflux transporter AcrB TolC docking domain, DN and DC subdomains"/>
    <property type="match status" value="2"/>
</dbReference>
<protein>
    <submittedName>
        <fullName evidence="3">Multidrug efflux pump subunit AcrB</fullName>
    </submittedName>
</protein>
<proteinExistence type="predicted"/>
<dbReference type="SUPFAM" id="SSF82866">
    <property type="entry name" value="Multidrug efflux transporter AcrB transmembrane domain"/>
    <property type="match status" value="2"/>
</dbReference>
<dbReference type="OrthoDB" id="9757876at2"/>
<feature type="transmembrane region" description="Helical" evidence="1">
    <location>
        <begin position="12"/>
        <end position="31"/>
    </location>
</feature>
<dbReference type="InterPro" id="IPR001036">
    <property type="entry name" value="Acrflvin-R"/>
</dbReference>
<feature type="transmembrane region" description="Helical" evidence="1">
    <location>
        <begin position="428"/>
        <end position="448"/>
    </location>
</feature>
<dbReference type="Gene3D" id="3.30.70.1320">
    <property type="entry name" value="Multidrug efflux transporter AcrB pore domain like"/>
    <property type="match status" value="1"/>
</dbReference>
<evidence type="ECO:0000313" key="4">
    <source>
        <dbReference type="Proteomes" id="UP000253090"/>
    </source>
</evidence>
<feature type="transmembrane region" description="Helical" evidence="1">
    <location>
        <begin position="903"/>
        <end position="924"/>
    </location>
</feature>
<feature type="transmembrane region" description="Helical" evidence="1">
    <location>
        <begin position="356"/>
        <end position="376"/>
    </location>
</feature>
<feature type="transmembrane region" description="Helical" evidence="1">
    <location>
        <begin position="877"/>
        <end position="897"/>
    </location>
</feature>
<dbReference type="SUPFAM" id="SSF82693">
    <property type="entry name" value="Multidrug efflux transporter AcrB pore domain, PN1, PN2, PC1 and PC2 subdomains"/>
    <property type="match status" value="2"/>
</dbReference>
<dbReference type="PROSITE" id="PS50156">
    <property type="entry name" value="SSD"/>
    <property type="match status" value="1"/>
</dbReference>
<feature type="domain" description="SSD" evidence="2">
    <location>
        <begin position="354"/>
        <end position="485"/>
    </location>
</feature>
<evidence type="ECO:0000256" key="1">
    <source>
        <dbReference type="SAM" id="Phobius"/>
    </source>
</evidence>
<name>A0A369B2N3_9BACL</name>
<reference evidence="3 4" key="1">
    <citation type="submission" date="2018-07" db="EMBL/GenBank/DDBJ databases">
        <title>Genomic Encyclopedia of Type Strains, Phase III (KMG-III): the genomes of soil and plant-associated and newly described type strains.</title>
        <authorList>
            <person name="Whitman W."/>
        </authorList>
    </citation>
    <scope>NUCLEOTIDE SEQUENCE [LARGE SCALE GENOMIC DNA]</scope>
    <source>
        <strain evidence="3 4">CECT 8333</strain>
    </source>
</reference>
<keyword evidence="1" id="KW-0812">Transmembrane</keyword>
<evidence type="ECO:0000313" key="3">
    <source>
        <dbReference type="EMBL" id="RCX15605.1"/>
    </source>
</evidence>
<feature type="transmembrane region" description="Helical" evidence="1">
    <location>
        <begin position="522"/>
        <end position="545"/>
    </location>
</feature>
<organism evidence="3 4">
    <name type="scientific">Fontibacillus phaseoli</name>
    <dbReference type="NCBI Taxonomy" id="1416533"/>
    <lineage>
        <taxon>Bacteria</taxon>
        <taxon>Bacillati</taxon>
        <taxon>Bacillota</taxon>
        <taxon>Bacilli</taxon>
        <taxon>Bacillales</taxon>
        <taxon>Paenibacillaceae</taxon>
        <taxon>Fontibacillus</taxon>
    </lineage>
</organism>
<dbReference type="Proteomes" id="UP000253090">
    <property type="component" value="Unassembled WGS sequence"/>
</dbReference>
<keyword evidence="1" id="KW-1133">Transmembrane helix</keyword>
<dbReference type="PANTHER" id="PTHR32063:SF0">
    <property type="entry name" value="SWARMING MOTILITY PROTEIN SWRC"/>
    <property type="match status" value="1"/>
</dbReference>
<gene>
    <name evidence="3" type="ORF">DFP94_11453</name>
</gene>
<dbReference type="InterPro" id="IPR000731">
    <property type="entry name" value="SSD"/>
</dbReference>
<dbReference type="GO" id="GO:0005886">
    <property type="term" value="C:plasma membrane"/>
    <property type="evidence" value="ECO:0007669"/>
    <property type="project" value="TreeGrafter"/>
</dbReference>
<keyword evidence="1" id="KW-0472">Membrane</keyword>
<comment type="caution">
    <text evidence="3">The sequence shown here is derived from an EMBL/GenBank/DDBJ whole genome shotgun (WGS) entry which is preliminary data.</text>
</comment>
<dbReference type="Pfam" id="PF00873">
    <property type="entry name" value="ACR_tran"/>
    <property type="match status" value="1"/>
</dbReference>
<accession>A0A369B2N3</accession>
<dbReference type="Gene3D" id="3.30.70.1440">
    <property type="entry name" value="Multidrug efflux transporter AcrB pore domain"/>
    <property type="match status" value="1"/>
</dbReference>
<dbReference type="Gene3D" id="1.20.1640.10">
    <property type="entry name" value="Multidrug efflux transporter AcrB transmembrane domain"/>
    <property type="match status" value="2"/>
</dbReference>
<feature type="transmembrane region" description="Helical" evidence="1">
    <location>
        <begin position="460"/>
        <end position="483"/>
    </location>
</feature>